<dbReference type="Proteomes" id="UP001608902">
    <property type="component" value="Unassembled WGS sequence"/>
</dbReference>
<dbReference type="EMBL" id="JBGFUD010010130">
    <property type="protein sequence ID" value="MFH4982801.1"/>
    <property type="molecule type" value="Genomic_DNA"/>
</dbReference>
<evidence type="ECO:0000313" key="2">
    <source>
        <dbReference type="Proteomes" id="UP001608902"/>
    </source>
</evidence>
<reference evidence="1 2" key="1">
    <citation type="submission" date="2024-08" db="EMBL/GenBank/DDBJ databases">
        <title>Gnathostoma spinigerum genome.</title>
        <authorList>
            <person name="Gonzalez-Bertolin B."/>
            <person name="Monzon S."/>
            <person name="Zaballos A."/>
            <person name="Jimenez P."/>
            <person name="Dekumyoy P."/>
            <person name="Varona S."/>
            <person name="Cuesta I."/>
            <person name="Sumanam S."/>
            <person name="Adisakwattana P."/>
            <person name="Gasser R.B."/>
            <person name="Hernandez-Gonzalez A."/>
            <person name="Young N.D."/>
            <person name="Perteguer M.J."/>
        </authorList>
    </citation>
    <scope>NUCLEOTIDE SEQUENCE [LARGE SCALE GENOMIC DNA]</scope>
    <source>
        <strain evidence="1">AL3</strain>
        <tissue evidence="1">Liver</tissue>
    </source>
</reference>
<accession>A0ABD6EU02</accession>
<protein>
    <submittedName>
        <fullName evidence="1">Uncharacterized protein</fullName>
    </submittedName>
</protein>
<gene>
    <name evidence="1" type="ORF">AB6A40_009510</name>
</gene>
<keyword evidence="2" id="KW-1185">Reference proteome</keyword>
<name>A0ABD6EU02_9BILA</name>
<comment type="caution">
    <text evidence="1">The sequence shown here is derived from an EMBL/GenBank/DDBJ whole genome shotgun (WGS) entry which is preliminary data.</text>
</comment>
<evidence type="ECO:0000313" key="1">
    <source>
        <dbReference type="EMBL" id="MFH4982801.1"/>
    </source>
</evidence>
<dbReference type="InterPro" id="IPR036734">
    <property type="entry name" value="Neur_chan_lig-bd_sf"/>
</dbReference>
<dbReference type="SUPFAM" id="SSF63712">
    <property type="entry name" value="Nicotinic receptor ligand binding domain-like"/>
    <property type="match status" value="1"/>
</dbReference>
<proteinExistence type="predicted"/>
<organism evidence="1 2">
    <name type="scientific">Gnathostoma spinigerum</name>
    <dbReference type="NCBI Taxonomy" id="75299"/>
    <lineage>
        <taxon>Eukaryota</taxon>
        <taxon>Metazoa</taxon>
        <taxon>Ecdysozoa</taxon>
        <taxon>Nematoda</taxon>
        <taxon>Chromadorea</taxon>
        <taxon>Rhabditida</taxon>
        <taxon>Spirurina</taxon>
        <taxon>Gnathostomatomorpha</taxon>
        <taxon>Gnathostomatoidea</taxon>
        <taxon>Gnathostomatidae</taxon>
        <taxon>Gnathostoma</taxon>
    </lineage>
</organism>
<dbReference type="AlphaFoldDB" id="A0ABD6EU02"/>
<sequence>MTAVILAPSRFIVGSHRPTGLSPKSSTTIPKYGTALISDCISTHHTDQLHNIARIYQLIFLVVLIRHVRPTQYTLVSYVTYSLLCRSTAEALITKSLKANLTNPNGTHRYERSPNDRMFMLPENFRTLRRKDIPVTYRLHDDLLRYYRKGTRPVTHPSKVISVSMSVFLYQIINLVSHQCNALHVQLIISKVIIKQSTEQCLD</sequence>